<dbReference type="InterPro" id="IPR051617">
    <property type="entry name" value="UNC-93-like_regulator"/>
</dbReference>
<organism evidence="7 8">
    <name type="scientific">Polyporus arcularius HHB13444</name>
    <dbReference type="NCBI Taxonomy" id="1314778"/>
    <lineage>
        <taxon>Eukaryota</taxon>
        <taxon>Fungi</taxon>
        <taxon>Dikarya</taxon>
        <taxon>Basidiomycota</taxon>
        <taxon>Agaricomycotina</taxon>
        <taxon>Agaricomycetes</taxon>
        <taxon>Polyporales</taxon>
        <taxon>Polyporaceae</taxon>
        <taxon>Polyporus</taxon>
    </lineage>
</organism>
<keyword evidence="3 6" id="KW-1133">Transmembrane helix</keyword>
<dbReference type="InterPro" id="IPR010291">
    <property type="entry name" value="Ion_channel_UNC-93"/>
</dbReference>
<protein>
    <submittedName>
        <fullName evidence="7">MFS general substrate transporter</fullName>
    </submittedName>
</protein>
<feature type="transmembrane region" description="Helical" evidence="6">
    <location>
        <begin position="365"/>
        <end position="384"/>
    </location>
</feature>
<keyword evidence="4 6" id="KW-0472">Membrane</keyword>
<feature type="region of interest" description="Disordered" evidence="5">
    <location>
        <begin position="1"/>
        <end position="22"/>
    </location>
</feature>
<feature type="transmembrane region" description="Helical" evidence="6">
    <location>
        <begin position="145"/>
        <end position="164"/>
    </location>
</feature>
<name>A0A5C3PJ20_9APHY</name>
<sequence>MSDSQRHPYPGHAPHDPYSHSSRAHPLVQQIMGRHDKENELYMMSTSGRSHTSTDGDGASAIQSVEIHQQYRGFKAVYYNPVIQVVFLGFVCFMGPGLFNALNGLGGGGMLDATTSANANSALYATFAVAAFFAGSINNVLGSRLTLLLGTTGYALYIGSYLAYNIHPNMGPFVIAAGAYLGISAGLLWTAQGSLMLAYPTEDQKGKFIGIFWSIFNLGGVVGAAVSLGNNFDNTSNEVTNGTYIGFVVLTGIGVLIPLLMANPLKMIRTDGTRVVTPRHPSWRSEFYGLWITLRRDPWICFLFPMFFTSNWFYTWQFNDYNGALFTIRARALNNLIYWLSQIVGSVSIGFLLDQRSLTRRFRAFTGWCVLLVMVFVVHTWAYFYQKDYTRDTIADKIDIHEPPYVSRLWLYIFCGLLDAMWQTTAYWFMGAMSNDPAKLANFSGFYKSLQSAGAAGIWRGDAMKLPFMNIFISTWVLLVAGLIFALPMIHMRVKETTEETDETFAHISYRRDEEKSQHDNRA</sequence>
<feature type="transmembrane region" description="Helical" evidence="6">
    <location>
        <begin position="409"/>
        <end position="430"/>
    </location>
</feature>
<keyword evidence="2 6" id="KW-0812">Transmembrane</keyword>
<dbReference type="PANTHER" id="PTHR23294:SF59">
    <property type="entry name" value="UNC93-LIKE PROTEIN C922.05C"/>
    <property type="match status" value="1"/>
</dbReference>
<evidence type="ECO:0000256" key="2">
    <source>
        <dbReference type="ARBA" id="ARBA00022692"/>
    </source>
</evidence>
<feature type="transmembrane region" description="Helical" evidence="6">
    <location>
        <begin position="170"/>
        <end position="190"/>
    </location>
</feature>
<feature type="transmembrane region" description="Helical" evidence="6">
    <location>
        <begin position="77"/>
        <end position="99"/>
    </location>
</feature>
<reference evidence="7 8" key="1">
    <citation type="journal article" date="2019" name="Nat. Ecol. Evol.">
        <title>Megaphylogeny resolves global patterns of mushroom evolution.</title>
        <authorList>
            <person name="Varga T."/>
            <person name="Krizsan K."/>
            <person name="Foldi C."/>
            <person name="Dima B."/>
            <person name="Sanchez-Garcia M."/>
            <person name="Sanchez-Ramirez S."/>
            <person name="Szollosi G.J."/>
            <person name="Szarkandi J.G."/>
            <person name="Papp V."/>
            <person name="Albert L."/>
            <person name="Andreopoulos W."/>
            <person name="Angelini C."/>
            <person name="Antonin V."/>
            <person name="Barry K.W."/>
            <person name="Bougher N.L."/>
            <person name="Buchanan P."/>
            <person name="Buyck B."/>
            <person name="Bense V."/>
            <person name="Catcheside P."/>
            <person name="Chovatia M."/>
            <person name="Cooper J."/>
            <person name="Damon W."/>
            <person name="Desjardin D."/>
            <person name="Finy P."/>
            <person name="Geml J."/>
            <person name="Haridas S."/>
            <person name="Hughes K."/>
            <person name="Justo A."/>
            <person name="Karasinski D."/>
            <person name="Kautmanova I."/>
            <person name="Kiss B."/>
            <person name="Kocsube S."/>
            <person name="Kotiranta H."/>
            <person name="LaButti K.M."/>
            <person name="Lechner B.E."/>
            <person name="Liimatainen K."/>
            <person name="Lipzen A."/>
            <person name="Lukacs Z."/>
            <person name="Mihaltcheva S."/>
            <person name="Morgado L.N."/>
            <person name="Niskanen T."/>
            <person name="Noordeloos M.E."/>
            <person name="Ohm R.A."/>
            <person name="Ortiz-Santana B."/>
            <person name="Ovrebo C."/>
            <person name="Racz N."/>
            <person name="Riley R."/>
            <person name="Savchenko A."/>
            <person name="Shiryaev A."/>
            <person name="Soop K."/>
            <person name="Spirin V."/>
            <person name="Szebenyi C."/>
            <person name="Tomsovsky M."/>
            <person name="Tulloss R.E."/>
            <person name="Uehling J."/>
            <person name="Grigoriev I.V."/>
            <person name="Vagvolgyi C."/>
            <person name="Papp T."/>
            <person name="Martin F.M."/>
            <person name="Miettinen O."/>
            <person name="Hibbett D.S."/>
            <person name="Nagy L.G."/>
        </authorList>
    </citation>
    <scope>NUCLEOTIDE SEQUENCE [LARGE SCALE GENOMIC DNA]</scope>
    <source>
        <strain evidence="7 8">HHB13444</strain>
    </source>
</reference>
<feature type="transmembrane region" description="Helical" evidence="6">
    <location>
        <begin position="336"/>
        <end position="353"/>
    </location>
</feature>
<evidence type="ECO:0000256" key="6">
    <source>
        <dbReference type="SAM" id="Phobius"/>
    </source>
</evidence>
<gene>
    <name evidence="7" type="ORF">K466DRAFT_597914</name>
</gene>
<accession>A0A5C3PJ20</accession>
<dbReference type="FunCoup" id="A0A5C3PJ20">
    <property type="interactions" value="2"/>
</dbReference>
<feature type="transmembrane region" description="Helical" evidence="6">
    <location>
        <begin position="468"/>
        <end position="490"/>
    </location>
</feature>
<evidence type="ECO:0000256" key="5">
    <source>
        <dbReference type="SAM" id="MobiDB-lite"/>
    </source>
</evidence>
<feature type="transmembrane region" description="Helical" evidence="6">
    <location>
        <begin position="299"/>
        <end position="316"/>
    </location>
</feature>
<dbReference type="Proteomes" id="UP000308197">
    <property type="component" value="Unassembled WGS sequence"/>
</dbReference>
<dbReference type="InterPro" id="IPR036259">
    <property type="entry name" value="MFS_trans_sf"/>
</dbReference>
<dbReference type="GO" id="GO:0016020">
    <property type="term" value="C:membrane"/>
    <property type="evidence" value="ECO:0007669"/>
    <property type="project" value="UniProtKB-SubCell"/>
</dbReference>
<evidence type="ECO:0000313" key="8">
    <source>
        <dbReference type="Proteomes" id="UP000308197"/>
    </source>
</evidence>
<dbReference type="Pfam" id="PF05978">
    <property type="entry name" value="UNC-93"/>
    <property type="match status" value="1"/>
</dbReference>
<feature type="transmembrane region" description="Helical" evidence="6">
    <location>
        <begin position="211"/>
        <end position="232"/>
    </location>
</feature>
<dbReference type="InParanoid" id="A0A5C3PJ20"/>
<comment type="subcellular location">
    <subcellularLocation>
        <location evidence="1">Membrane</location>
        <topology evidence="1">Multi-pass membrane protein</topology>
    </subcellularLocation>
</comment>
<dbReference type="PANTHER" id="PTHR23294">
    <property type="entry name" value="ET TRANSLATION PRODUCT-RELATED"/>
    <property type="match status" value="1"/>
</dbReference>
<evidence type="ECO:0000313" key="7">
    <source>
        <dbReference type="EMBL" id="TFK89271.1"/>
    </source>
</evidence>
<dbReference type="EMBL" id="ML211081">
    <property type="protein sequence ID" value="TFK89271.1"/>
    <property type="molecule type" value="Genomic_DNA"/>
</dbReference>
<feature type="transmembrane region" description="Helical" evidence="6">
    <location>
        <begin position="119"/>
        <end position="138"/>
    </location>
</feature>
<dbReference type="Gene3D" id="1.20.1250.20">
    <property type="entry name" value="MFS general substrate transporter like domains"/>
    <property type="match status" value="1"/>
</dbReference>
<feature type="transmembrane region" description="Helical" evidence="6">
    <location>
        <begin position="244"/>
        <end position="262"/>
    </location>
</feature>
<dbReference type="AlphaFoldDB" id="A0A5C3PJ20"/>
<keyword evidence="8" id="KW-1185">Reference proteome</keyword>
<evidence type="ECO:0000256" key="3">
    <source>
        <dbReference type="ARBA" id="ARBA00022989"/>
    </source>
</evidence>
<dbReference type="SUPFAM" id="SSF103473">
    <property type="entry name" value="MFS general substrate transporter"/>
    <property type="match status" value="1"/>
</dbReference>
<proteinExistence type="predicted"/>
<evidence type="ECO:0000256" key="4">
    <source>
        <dbReference type="ARBA" id="ARBA00023136"/>
    </source>
</evidence>
<evidence type="ECO:0000256" key="1">
    <source>
        <dbReference type="ARBA" id="ARBA00004141"/>
    </source>
</evidence>